<keyword evidence="2" id="KW-0004">4Fe-4S</keyword>
<dbReference type="PANTHER" id="PTHR11228">
    <property type="entry name" value="RADICAL SAM DOMAIN PROTEIN"/>
    <property type="match status" value="1"/>
</dbReference>
<organism evidence="8 9">
    <name type="scientific">Acidianus sulfidivorans JP7</name>
    <dbReference type="NCBI Taxonomy" id="619593"/>
    <lineage>
        <taxon>Archaea</taxon>
        <taxon>Thermoproteota</taxon>
        <taxon>Thermoprotei</taxon>
        <taxon>Sulfolobales</taxon>
        <taxon>Sulfolobaceae</taxon>
        <taxon>Acidianus</taxon>
    </lineage>
</organism>
<dbReference type="GO" id="GO:0046872">
    <property type="term" value="F:metal ion binding"/>
    <property type="evidence" value="ECO:0007669"/>
    <property type="project" value="UniProtKB-KW"/>
</dbReference>
<dbReference type="FunFam" id="3.20.20.70:FF:000325">
    <property type="entry name" value="Radical SAM domain protein"/>
    <property type="match status" value="1"/>
</dbReference>
<dbReference type="Proteomes" id="UP000248410">
    <property type="component" value="Chromosome"/>
</dbReference>
<dbReference type="SFLD" id="SFLDS00029">
    <property type="entry name" value="Radical_SAM"/>
    <property type="match status" value="1"/>
</dbReference>
<dbReference type="PROSITE" id="PS51918">
    <property type="entry name" value="RADICAL_SAM"/>
    <property type="match status" value="1"/>
</dbReference>
<dbReference type="InterPro" id="IPR007197">
    <property type="entry name" value="rSAM"/>
</dbReference>
<keyword evidence="4" id="KW-0479">Metal-binding</keyword>
<dbReference type="InterPro" id="IPR017200">
    <property type="entry name" value="PqqE-like"/>
</dbReference>
<dbReference type="PANTHER" id="PTHR11228:SF7">
    <property type="entry name" value="PQQA PEPTIDE CYCLASE"/>
    <property type="match status" value="1"/>
</dbReference>
<dbReference type="InterPro" id="IPR058240">
    <property type="entry name" value="rSAM_sf"/>
</dbReference>
<dbReference type="SMART" id="SM00729">
    <property type="entry name" value="Elp3"/>
    <property type="match status" value="1"/>
</dbReference>
<protein>
    <submittedName>
        <fullName evidence="8">Radical SAM/SPASM domain-containing protein</fullName>
    </submittedName>
</protein>
<dbReference type="GO" id="GO:0003824">
    <property type="term" value="F:catalytic activity"/>
    <property type="evidence" value="ECO:0007669"/>
    <property type="project" value="InterPro"/>
</dbReference>
<reference evidence="8 9" key="1">
    <citation type="submission" date="2018-05" db="EMBL/GenBank/DDBJ databases">
        <title>Complete Genome Sequences of Extremely Thermoacidophilic, Metal-Mobilizing Type-Strain Members of the Archaeal Family Sulfolobaceae: Acidianus brierleyi DSM-1651T, Acidianus sulfidivorans DSM-18786T, Metallosphaera hakonensis DSM-7519T, and Metallosphaera prunae DSM-10039T.</title>
        <authorList>
            <person name="Counts J.A."/>
            <person name="Kelly R.M."/>
        </authorList>
    </citation>
    <scope>NUCLEOTIDE SEQUENCE [LARGE SCALE GENOMIC DNA]</scope>
    <source>
        <strain evidence="8 9">JP7</strain>
    </source>
</reference>
<keyword evidence="9" id="KW-1185">Reference proteome</keyword>
<proteinExistence type="predicted"/>
<evidence type="ECO:0000256" key="6">
    <source>
        <dbReference type="ARBA" id="ARBA00023014"/>
    </source>
</evidence>
<evidence type="ECO:0000256" key="3">
    <source>
        <dbReference type="ARBA" id="ARBA00022691"/>
    </source>
</evidence>
<dbReference type="KEGG" id="asul:DFR86_11230"/>
<dbReference type="OrthoDB" id="30736at2157"/>
<dbReference type="SFLD" id="SFLDG01386">
    <property type="entry name" value="main_SPASM_domain-containing"/>
    <property type="match status" value="1"/>
</dbReference>
<dbReference type="InterPro" id="IPR013785">
    <property type="entry name" value="Aldolase_TIM"/>
</dbReference>
<dbReference type="AlphaFoldDB" id="A0A2U9IPS1"/>
<dbReference type="InterPro" id="IPR023885">
    <property type="entry name" value="4Fe4S-binding_SPASM_dom"/>
</dbReference>
<dbReference type="RefSeq" id="WP_110380939.1">
    <property type="nucleotide sequence ID" value="NZ_CP029288.2"/>
</dbReference>
<evidence type="ECO:0000256" key="1">
    <source>
        <dbReference type="ARBA" id="ARBA00001966"/>
    </source>
</evidence>
<dbReference type="GO" id="GO:0051539">
    <property type="term" value="F:4 iron, 4 sulfur cluster binding"/>
    <property type="evidence" value="ECO:0007669"/>
    <property type="project" value="UniProtKB-KW"/>
</dbReference>
<evidence type="ECO:0000256" key="4">
    <source>
        <dbReference type="ARBA" id="ARBA00022723"/>
    </source>
</evidence>
<dbReference type="Pfam" id="PF04055">
    <property type="entry name" value="Radical_SAM"/>
    <property type="match status" value="1"/>
</dbReference>
<keyword evidence="3" id="KW-0949">S-adenosyl-L-methionine</keyword>
<evidence type="ECO:0000313" key="8">
    <source>
        <dbReference type="EMBL" id="AWR98049.1"/>
    </source>
</evidence>
<sequence>MIPISVIATDTGTVSFSIKGRFNKDKPSNFSEEFRPVVTWNLTYKCNLKCLHCYINASPYGENGLSTERALRLVDEFSDLKIPLVIMSGGEPLMRNDFFTIAEYAHNKGLKLALSTNGTLISEKVAKKLKDLNFMYIGISLDSYNPEFHDKFRGVNGAFSMTLKGIKNAINAGLNVGLRFTITKENIDDIDNYFDLILKLGVKRVTFYHLSASGRGKDLKDWSYSPSQYQKFMDKLLDYAFKLKGKVEIETTLGTYDGIYLANKLSKDEKSLLNYLKFVETTGGCGRKMISIYPNGDVYPCQFIDFVKLGNVNESSLRDILRNIPDFFINTDKYVQCNCKYKQYCKGGDRARAYYWNGNMYGDDPLCPLRELHI</sequence>
<gene>
    <name evidence="8" type="ORF">DFR86_11230</name>
</gene>
<dbReference type="InterPro" id="IPR006638">
    <property type="entry name" value="Elp3/MiaA/NifB-like_rSAM"/>
</dbReference>
<dbReference type="GeneID" id="36838549"/>
<keyword evidence="6" id="KW-0411">Iron-sulfur</keyword>
<accession>A0A2U9IPS1</accession>
<dbReference type="EMBL" id="CP029288">
    <property type="protein sequence ID" value="AWR98049.1"/>
    <property type="molecule type" value="Genomic_DNA"/>
</dbReference>
<feature type="domain" description="Radical SAM core" evidence="7">
    <location>
        <begin position="32"/>
        <end position="242"/>
    </location>
</feature>
<evidence type="ECO:0000256" key="5">
    <source>
        <dbReference type="ARBA" id="ARBA00023004"/>
    </source>
</evidence>
<dbReference type="Gene3D" id="3.20.20.70">
    <property type="entry name" value="Aldolase class I"/>
    <property type="match status" value="1"/>
</dbReference>
<evidence type="ECO:0000259" key="7">
    <source>
        <dbReference type="PROSITE" id="PS51918"/>
    </source>
</evidence>
<comment type="cofactor">
    <cofactor evidence="1">
        <name>[4Fe-4S] cluster</name>
        <dbReference type="ChEBI" id="CHEBI:49883"/>
    </cofactor>
</comment>
<evidence type="ECO:0000313" key="9">
    <source>
        <dbReference type="Proteomes" id="UP000248410"/>
    </source>
</evidence>
<dbReference type="NCBIfam" id="TIGR04085">
    <property type="entry name" value="rSAM_more_4Fe4S"/>
    <property type="match status" value="1"/>
</dbReference>
<name>A0A2U9IPS1_9CREN</name>
<evidence type="ECO:0000256" key="2">
    <source>
        <dbReference type="ARBA" id="ARBA00022485"/>
    </source>
</evidence>
<dbReference type="SUPFAM" id="SSF102114">
    <property type="entry name" value="Radical SAM enzymes"/>
    <property type="match status" value="1"/>
</dbReference>
<dbReference type="InterPro" id="IPR050377">
    <property type="entry name" value="Radical_SAM_PqqE_MftC-like"/>
</dbReference>
<dbReference type="CDD" id="cd01335">
    <property type="entry name" value="Radical_SAM"/>
    <property type="match status" value="1"/>
</dbReference>
<dbReference type="GO" id="GO:0006783">
    <property type="term" value="P:heme biosynthetic process"/>
    <property type="evidence" value="ECO:0007669"/>
    <property type="project" value="TreeGrafter"/>
</dbReference>
<dbReference type="Pfam" id="PF13186">
    <property type="entry name" value="SPASM"/>
    <property type="match status" value="1"/>
</dbReference>
<dbReference type="PIRSF" id="PIRSF037420">
    <property type="entry name" value="PQQ_syn_pqqE"/>
    <property type="match status" value="1"/>
</dbReference>
<keyword evidence="5" id="KW-0408">Iron</keyword>
<dbReference type="SFLD" id="SFLDG01067">
    <property type="entry name" value="SPASM/twitch_domain_containing"/>
    <property type="match status" value="1"/>
</dbReference>